<proteinExistence type="predicted"/>
<gene>
    <name evidence="1" type="ORF">BCR44DRAFT_1444392</name>
</gene>
<dbReference type="Proteomes" id="UP000193411">
    <property type="component" value="Unassembled WGS sequence"/>
</dbReference>
<evidence type="ECO:0000313" key="2">
    <source>
        <dbReference type="Proteomes" id="UP000193411"/>
    </source>
</evidence>
<dbReference type="AlphaFoldDB" id="A0A1Y2HA71"/>
<sequence length="101" mass="11708">MPELGLRSPTWWTTTRPLQLLKPPHLPQPNPLLLPSRPKCTRAARQQKTRWLLVSKSRSRFARLRLQRLLLLPCMAPALCLFERGQHDVSVCLYDTCLLNP</sequence>
<organism evidence="1 2">
    <name type="scientific">Catenaria anguillulae PL171</name>
    <dbReference type="NCBI Taxonomy" id="765915"/>
    <lineage>
        <taxon>Eukaryota</taxon>
        <taxon>Fungi</taxon>
        <taxon>Fungi incertae sedis</taxon>
        <taxon>Blastocladiomycota</taxon>
        <taxon>Blastocladiomycetes</taxon>
        <taxon>Blastocladiales</taxon>
        <taxon>Catenariaceae</taxon>
        <taxon>Catenaria</taxon>
    </lineage>
</organism>
<evidence type="ECO:0000313" key="1">
    <source>
        <dbReference type="EMBL" id="ORZ30593.1"/>
    </source>
</evidence>
<accession>A0A1Y2HA71</accession>
<name>A0A1Y2HA71_9FUNG</name>
<dbReference type="EMBL" id="MCFL01000080">
    <property type="protein sequence ID" value="ORZ30593.1"/>
    <property type="molecule type" value="Genomic_DNA"/>
</dbReference>
<keyword evidence="2" id="KW-1185">Reference proteome</keyword>
<protein>
    <submittedName>
        <fullName evidence="1">Uncharacterized protein</fullName>
    </submittedName>
</protein>
<comment type="caution">
    <text evidence="1">The sequence shown here is derived from an EMBL/GenBank/DDBJ whole genome shotgun (WGS) entry which is preliminary data.</text>
</comment>
<reference evidence="1 2" key="1">
    <citation type="submission" date="2016-07" db="EMBL/GenBank/DDBJ databases">
        <title>Pervasive Adenine N6-methylation of Active Genes in Fungi.</title>
        <authorList>
            <consortium name="DOE Joint Genome Institute"/>
            <person name="Mondo S.J."/>
            <person name="Dannebaum R.O."/>
            <person name="Kuo R.C."/>
            <person name="Labutti K."/>
            <person name="Haridas S."/>
            <person name="Kuo A."/>
            <person name="Salamov A."/>
            <person name="Ahrendt S.R."/>
            <person name="Lipzen A."/>
            <person name="Sullivan W."/>
            <person name="Andreopoulos W.B."/>
            <person name="Clum A."/>
            <person name="Lindquist E."/>
            <person name="Daum C."/>
            <person name="Ramamoorthy G.K."/>
            <person name="Gryganskyi A."/>
            <person name="Culley D."/>
            <person name="Magnuson J.K."/>
            <person name="James T.Y."/>
            <person name="O'Malley M.A."/>
            <person name="Stajich J.E."/>
            <person name="Spatafora J.W."/>
            <person name="Visel A."/>
            <person name="Grigoriev I.V."/>
        </authorList>
    </citation>
    <scope>NUCLEOTIDE SEQUENCE [LARGE SCALE GENOMIC DNA]</scope>
    <source>
        <strain evidence="1 2">PL171</strain>
    </source>
</reference>